<reference evidence="2 3" key="1">
    <citation type="submission" date="2016-11" db="EMBL/GenBank/DDBJ databases">
        <authorList>
            <person name="Varghese N."/>
            <person name="Submissions S."/>
        </authorList>
    </citation>
    <scope>NUCLEOTIDE SEQUENCE [LARGE SCALE GENOMIC DNA]</scope>
    <source>
        <strain evidence="2 3">CGMCC 1.12174</strain>
        <strain evidence="1 4">DSM 26351</strain>
    </source>
</reference>
<evidence type="ECO:0000313" key="1">
    <source>
        <dbReference type="EMBL" id="SFC43600.1"/>
    </source>
</evidence>
<dbReference type="EMBL" id="FOKU01000011">
    <property type="protein sequence ID" value="SFC43600.1"/>
    <property type="molecule type" value="Genomic_DNA"/>
</dbReference>
<dbReference type="EMBL" id="FRAT01000005">
    <property type="protein sequence ID" value="SHK92654.1"/>
    <property type="molecule type" value="Genomic_DNA"/>
</dbReference>
<accession>A0A1M6WGB8</accession>
<gene>
    <name evidence="1" type="ORF">SAMN04487891_11124</name>
    <name evidence="2" type="ORF">SAMN05216293_2287</name>
</gene>
<dbReference type="Proteomes" id="UP000184031">
    <property type="component" value="Unassembled WGS sequence"/>
</dbReference>
<protein>
    <submittedName>
        <fullName evidence="2">Uncharacterized protein</fullName>
    </submittedName>
</protein>
<proteinExistence type="predicted"/>
<name>A0A1M6WGB8_9FLAO</name>
<keyword evidence="4" id="KW-1185">Reference proteome</keyword>
<evidence type="ECO:0000313" key="2">
    <source>
        <dbReference type="EMBL" id="SHK92654.1"/>
    </source>
</evidence>
<organism evidence="2 3">
    <name type="scientific">Flagellimonas taeanensis</name>
    <dbReference type="NCBI Taxonomy" id="1005926"/>
    <lineage>
        <taxon>Bacteria</taxon>
        <taxon>Pseudomonadati</taxon>
        <taxon>Bacteroidota</taxon>
        <taxon>Flavobacteriia</taxon>
        <taxon>Flavobacteriales</taxon>
        <taxon>Flavobacteriaceae</taxon>
        <taxon>Flagellimonas</taxon>
    </lineage>
</organism>
<evidence type="ECO:0000313" key="4">
    <source>
        <dbReference type="Proteomes" id="UP000198940"/>
    </source>
</evidence>
<evidence type="ECO:0000313" key="3">
    <source>
        <dbReference type="Proteomes" id="UP000184031"/>
    </source>
</evidence>
<sequence>MCSIPFIKTKSFKINLAWGCVVNESYLNALVVDPFTLSVPNQLG</sequence>
<dbReference type="Proteomes" id="UP000198940">
    <property type="component" value="Unassembled WGS sequence"/>
</dbReference>
<dbReference type="AlphaFoldDB" id="A0A1M6WGB8"/>
<comment type="caution">
    <text evidence="2">The sequence shown here is derived from an EMBL/GenBank/DDBJ whole genome shotgun (WGS) entry which is preliminary data.</text>
</comment>